<evidence type="ECO:0000256" key="1">
    <source>
        <dbReference type="ARBA" id="ARBA00004635"/>
    </source>
</evidence>
<comment type="similarity">
    <text evidence="2">Belongs to the CYRI family.</text>
</comment>
<feature type="domain" description="CYRIA/CYRIB Rac1 binding" evidence="5">
    <location>
        <begin position="44"/>
        <end position="230"/>
    </location>
</feature>
<sequence>MGQFLSNFRNDPTIPDLGFDIESKTAIAQLYCTVTDLPSPLLVETTPSNEDRDIYEELNAKLVAPTPQLLAQLKEYTPSDAFKAAIEHATPENEEKAWQTVLPTVEMLRSFHNYASELQDGLPRLLSVLCSSDNQFDQHPGLTKLLAEILDFVFDFDYWKIRTPALLNDFAYYRRLLAGGRHHPSPITPEDAKVSELRSAMQEDDQAHKITLFLAPPTPMLTAVIDTITTDLDASIASTCLKSMVASIILYDHIDPQGAYSKQSCINMKTSVKLIQSTPNVPEESSAETLLSALRFNSKHLKDESTPKNIKSILLAS</sequence>
<dbReference type="Pfam" id="PF07159">
    <property type="entry name" value="CYRIA-B_Rac1-bd"/>
    <property type="match status" value="2"/>
</dbReference>
<dbReference type="GO" id="GO:0031267">
    <property type="term" value="F:small GTPase binding"/>
    <property type="evidence" value="ECO:0007669"/>
    <property type="project" value="InterPro"/>
</dbReference>
<keyword evidence="7" id="KW-1185">Reference proteome</keyword>
<dbReference type="OrthoDB" id="60973at2759"/>
<reference evidence="6" key="1">
    <citation type="submission" date="2016-04" db="EMBL/GenBank/DDBJ databases">
        <authorList>
            <person name="Evans L.H."/>
            <person name="Alamgir A."/>
            <person name="Owens N."/>
            <person name="Weber N.D."/>
            <person name="Virtaneva K."/>
            <person name="Barbian K."/>
            <person name="Babar A."/>
            <person name="Rosenke K."/>
        </authorList>
    </citation>
    <scope>NUCLEOTIDE SEQUENCE [LARGE SCALE GENOMIC DNA]</scope>
    <source>
        <strain evidence="6">CBS 101.48</strain>
    </source>
</reference>
<comment type="subcellular location">
    <subcellularLocation>
        <location evidence="1">Membrane</location>
        <topology evidence="1">Lipid-anchor</topology>
    </subcellularLocation>
</comment>
<dbReference type="Proteomes" id="UP000078561">
    <property type="component" value="Unassembled WGS sequence"/>
</dbReference>
<organism evidence="6">
    <name type="scientific">Absidia glauca</name>
    <name type="common">Pin mould</name>
    <dbReference type="NCBI Taxonomy" id="4829"/>
    <lineage>
        <taxon>Eukaryota</taxon>
        <taxon>Fungi</taxon>
        <taxon>Fungi incertae sedis</taxon>
        <taxon>Mucoromycota</taxon>
        <taxon>Mucoromycotina</taxon>
        <taxon>Mucoromycetes</taxon>
        <taxon>Mucorales</taxon>
        <taxon>Cunninghamellaceae</taxon>
        <taxon>Absidia</taxon>
    </lineage>
</organism>
<dbReference type="GO" id="GO:0016020">
    <property type="term" value="C:membrane"/>
    <property type="evidence" value="ECO:0007669"/>
    <property type="project" value="UniProtKB-SubCell"/>
</dbReference>
<keyword evidence="3" id="KW-0472">Membrane</keyword>
<dbReference type="InterPro" id="IPR039789">
    <property type="entry name" value="CYRI"/>
</dbReference>
<dbReference type="PANTHER" id="PTHR12422">
    <property type="entry name" value="GH09096P"/>
    <property type="match status" value="1"/>
</dbReference>
<keyword evidence="4" id="KW-0449">Lipoprotein</keyword>
<evidence type="ECO:0000313" key="7">
    <source>
        <dbReference type="Proteomes" id="UP000078561"/>
    </source>
</evidence>
<proteinExistence type="inferred from homology"/>
<dbReference type="OMA" id="EYRSRFN"/>
<protein>
    <recommendedName>
        <fullName evidence="5">CYRIA/CYRIB Rac1 binding domain-containing protein</fullName>
    </recommendedName>
</protein>
<evidence type="ECO:0000259" key="5">
    <source>
        <dbReference type="Pfam" id="PF07159"/>
    </source>
</evidence>
<evidence type="ECO:0000256" key="3">
    <source>
        <dbReference type="ARBA" id="ARBA00023136"/>
    </source>
</evidence>
<dbReference type="AlphaFoldDB" id="A0A168P7Z0"/>
<evidence type="ECO:0000256" key="4">
    <source>
        <dbReference type="ARBA" id="ARBA00023288"/>
    </source>
</evidence>
<name>A0A168P7Z0_ABSGL</name>
<feature type="domain" description="CYRIA/CYRIB Rac1 binding" evidence="5">
    <location>
        <begin position="235"/>
        <end position="311"/>
    </location>
</feature>
<evidence type="ECO:0000256" key="2">
    <source>
        <dbReference type="ARBA" id="ARBA00005778"/>
    </source>
</evidence>
<evidence type="ECO:0000313" key="6">
    <source>
        <dbReference type="EMBL" id="SAM01910.1"/>
    </source>
</evidence>
<dbReference type="GO" id="GO:0030833">
    <property type="term" value="P:regulation of actin filament polymerization"/>
    <property type="evidence" value="ECO:0007669"/>
    <property type="project" value="InterPro"/>
</dbReference>
<gene>
    <name evidence="6" type="primary">ABSGL_07660.1 scaffold 8929</name>
</gene>
<accession>A0A168P7Z0</accession>
<dbReference type="InterPro" id="IPR009828">
    <property type="entry name" value="CYRIA/CYRIB_Rac1-bd"/>
</dbReference>
<dbReference type="EMBL" id="LT553604">
    <property type="protein sequence ID" value="SAM01910.1"/>
    <property type="molecule type" value="Genomic_DNA"/>
</dbReference>
<dbReference type="InParanoid" id="A0A168P7Z0"/>